<dbReference type="AlphaFoldDB" id="A0A815VD92"/>
<evidence type="ECO:0000313" key="2">
    <source>
        <dbReference type="EMBL" id="CAF1529051.1"/>
    </source>
</evidence>
<dbReference type="EMBL" id="CAJNOL010013660">
    <property type="protein sequence ID" value="CAF1664709.1"/>
    <property type="molecule type" value="Genomic_DNA"/>
</dbReference>
<dbReference type="EMBL" id="CAJNOH010011800">
    <property type="protein sequence ID" value="CAF1529051.1"/>
    <property type="molecule type" value="Genomic_DNA"/>
</dbReference>
<feature type="compositionally biased region" description="Acidic residues" evidence="1">
    <location>
        <begin position="185"/>
        <end position="203"/>
    </location>
</feature>
<gene>
    <name evidence="3" type="ORF">JXQ802_LOCUS56633</name>
    <name evidence="2" type="ORF">PYM288_LOCUS40060</name>
</gene>
<feature type="compositionally biased region" description="Basic and acidic residues" evidence="1">
    <location>
        <begin position="217"/>
        <end position="234"/>
    </location>
</feature>
<organism evidence="2 4">
    <name type="scientific">Rotaria sordida</name>
    <dbReference type="NCBI Taxonomy" id="392033"/>
    <lineage>
        <taxon>Eukaryota</taxon>
        <taxon>Metazoa</taxon>
        <taxon>Spiralia</taxon>
        <taxon>Gnathifera</taxon>
        <taxon>Rotifera</taxon>
        <taxon>Eurotatoria</taxon>
        <taxon>Bdelloidea</taxon>
        <taxon>Philodinida</taxon>
        <taxon>Philodinidae</taxon>
        <taxon>Rotaria</taxon>
    </lineage>
</organism>
<sequence>MYNKANYSTKSILSSTISMAAHSSLLSTERSGTTKAFILHYIFSQYPESLLNEIVYRLMHTDAVITLTKSNDIQRKISSEASTFLAGRAYHINQRYIYRWYTYMPAIVLHETYSWINENILSKIDINNIKDNIIIPIDIEQQNNVAIAASFITFFDSNYFDINLALPKSLDNEPEMIMTKINKNDDDDDDDGTNTDDDDNDDNEHERVFQQVLQSARRIDQTRYESINKRKLSTDNENNTNKKSK</sequence>
<protein>
    <submittedName>
        <fullName evidence="2">Uncharacterized protein</fullName>
    </submittedName>
</protein>
<keyword evidence="5" id="KW-1185">Reference proteome</keyword>
<proteinExistence type="predicted"/>
<dbReference type="Proteomes" id="UP000663870">
    <property type="component" value="Unassembled WGS sequence"/>
</dbReference>
<accession>A0A815VD92</accession>
<evidence type="ECO:0000313" key="4">
    <source>
        <dbReference type="Proteomes" id="UP000663854"/>
    </source>
</evidence>
<name>A0A815VD92_9BILA</name>
<evidence type="ECO:0000256" key="1">
    <source>
        <dbReference type="SAM" id="MobiDB-lite"/>
    </source>
</evidence>
<reference evidence="2" key="1">
    <citation type="submission" date="2021-02" db="EMBL/GenBank/DDBJ databases">
        <authorList>
            <person name="Nowell W R."/>
        </authorList>
    </citation>
    <scope>NUCLEOTIDE SEQUENCE</scope>
</reference>
<comment type="caution">
    <text evidence="2">The sequence shown here is derived from an EMBL/GenBank/DDBJ whole genome shotgun (WGS) entry which is preliminary data.</text>
</comment>
<evidence type="ECO:0000313" key="5">
    <source>
        <dbReference type="Proteomes" id="UP000663870"/>
    </source>
</evidence>
<feature type="region of interest" description="Disordered" evidence="1">
    <location>
        <begin position="181"/>
        <end position="245"/>
    </location>
</feature>
<feature type="non-terminal residue" evidence="2">
    <location>
        <position position="1"/>
    </location>
</feature>
<evidence type="ECO:0000313" key="3">
    <source>
        <dbReference type="EMBL" id="CAF1664709.1"/>
    </source>
</evidence>
<dbReference type="Proteomes" id="UP000663854">
    <property type="component" value="Unassembled WGS sequence"/>
</dbReference>
<feature type="compositionally biased region" description="Polar residues" evidence="1">
    <location>
        <begin position="235"/>
        <end position="245"/>
    </location>
</feature>